<comment type="caution">
    <text evidence="24">The sequence shown here is derived from an EMBL/GenBank/DDBJ whole genome shotgun (WGS) entry which is preliminary data.</text>
</comment>
<dbReference type="PANTHER" id="PTHR24421:SF10">
    <property type="entry name" value="NITRATE_NITRITE SENSOR PROTEIN NARQ"/>
    <property type="match status" value="1"/>
</dbReference>
<accession>A0A5R8KAG6</accession>
<dbReference type="SUPFAM" id="SSF55874">
    <property type="entry name" value="ATPase domain of HSP90 chaperone/DNA topoisomerase II/histidine kinase"/>
    <property type="match status" value="1"/>
</dbReference>
<evidence type="ECO:0000256" key="5">
    <source>
        <dbReference type="ARBA" id="ARBA00017322"/>
    </source>
</evidence>
<dbReference type="EMBL" id="VAUV01000014">
    <property type="protein sequence ID" value="TLD69308.1"/>
    <property type="molecule type" value="Genomic_DNA"/>
</dbReference>
<feature type="domain" description="PAS" evidence="22">
    <location>
        <begin position="63"/>
        <end position="133"/>
    </location>
</feature>
<keyword evidence="25" id="KW-1185">Reference proteome</keyword>
<dbReference type="InterPro" id="IPR036890">
    <property type="entry name" value="HATPase_C_sf"/>
</dbReference>
<reference evidence="24 25" key="1">
    <citation type="submission" date="2019-05" db="EMBL/GenBank/DDBJ databases">
        <title>Verrucobacter flavum gen. nov., sp. nov. a new member of the family Verrucomicrobiaceae.</title>
        <authorList>
            <person name="Szuroczki S."/>
            <person name="Abbaszade G."/>
            <person name="Szabo A."/>
            <person name="Felfoldi T."/>
            <person name="Schumann P."/>
            <person name="Boka K."/>
            <person name="Keki Z."/>
            <person name="Toumi M."/>
            <person name="Toth E."/>
        </authorList>
    </citation>
    <scope>NUCLEOTIDE SEQUENCE [LARGE SCALE GENOMIC DNA]</scope>
    <source>
        <strain evidence="24 25">MG-N-17</strain>
    </source>
</reference>
<evidence type="ECO:0000259" key="23">
    <source>
        <dbReference type="PROSITE" id="PS50113"/>
    </source>
</evidence>
<keyword evidence="15" id="KW-0902">Two-component regulatory system</keyword>
<dbReference type="PROSITE" id="PS50113">
    <property type="entry name" value="PAC"/>
    <property type="match status" value="1"/>
</dbReference>
<keyword evidence="10" id="KW-0479">Metal-binding</keyword>
<keyword evidence="6" id="KW-0004">4Fe-4S</keyword>
<evidence type="ECO:0000256" key="16">
    <source>
        <dbReference type="ARBA" id="ARBA00023014"/>
    </source>
</evidence>
<feature type="domain" description="PAC" evidence="23">
    <location>
        <begin position="140"/>
        <end position="190"/>
    </location>
</feature>
<keyword evidence="8" id="KW-0597">Phosphoprotein</keyword>
<dbReference type="PANTHER" id="PTHR24421">
    <property type="entry name" value="NITRATE/NITRITE SENSOR PROTEIN NARX-RELATED"/>
    <property type="match status" value="1"/>
</dbReference>
<keyword evidence="12" id="KW-0418">Kinase</keyword>
<dbReference type="Gene3D" id="1.20.5.1930">
    <property type="match status" value="1"/>
</dbReference>
<evidence type="ECO:0000256" key="8">
    <source>
        <dbReference type="ARBA" id="ARBA00022553"/>
    </source>
</evidence>
<dbReference type="EC" id="2.7.13.3" evidence="4"/>
<dbReference type="GO" id="GO:0046983">
    <property type="term" value="F:protein dimerization activity"/>
    <property type="evidence" value="ECO:0007669"/>
    <property type="project" value="InterPro"/>
</dbReference>
<dbReference type="PROSITE" id="PS50112">
    <property type="entry name" value="PAS"/>
    <property type="match status" value="1"/>
</dbReference>
<keyword evidence="14" id="KW-0408">Iron</keyword>
<dbReference type="PRINTS" id="PR00344">
    <property type="entry name" value="BCTRLSENSOR"/>
</dbReference>
<dbReference type="GO" id="GO:0005737">
    <property type="term" value="C:cytoplasm"/>
    <property type="evidence" value="ECO:0007669"/>
    <property type="project" value="UniProtKB-SubCell"/>
</dbReference>
<dbReference type="SMART" id="SM00387">
    <property type="entry name" value="HATPase_c"/>
    <property type="match status" value="1"/>
</dbReference>
<evidence type="ECO:0000256" key="1">
    <source>
        <dbReference type="ARBA" id="ARBA00000085"/>
    </source>
</evidence>
<comment type="function">
    <text evidence="17">Member of the two-component regulatory system NreB/NreC involved in the control of dissimilatory nitrate/nitrite reduction in response to oxygen. NreB functions as a direct oxygen sensor histidine kinase which is autophosphorylated, in the absence of oxygen, probably at the conserved histidine residue, and transfers its phosphate group probably to a conserved aspartate residue of NreC. NreB/NreC activates the expression of the nitrate (narGHJI) and nitrite (nir) reductase operons, as well as the putative nitrate transporter gene narT.</text>
</comment>
<evidence type="ECO:0000256" key="7">
    <source>
        <dbReference type="ARBA" id="ARBA00022490"/>
    </source>
</evidence>
<evidence type="ECO:0000256" key="13">
    <source>
        <dbReference type="ARBA" id="ARBA00022840"/>
    </source>
</evidence>
<dbReference type="InterPro" id="IPR000014">
    <property type="entry name" value="PAS"/>
</dbReference>
<evidence type="ECO:0000256" key="19">
    <source>
        <dbReference type="ARBA" id="ARBA00059827"/>
    </source>
</evidence>
<dbReference type="SUPFAM" id="SSF55785">
    <property type="entry name" value="PYP-like sensor domain (PAS domain)"/>
    <property type="match status" value="1"/>
</dbReference>
<keyword evidence="9" id="KW-0808">Transferase</keyword>
<feature type="domain" description="Histidine kinase" evidence="21">
    <location>
        <begin position="202"/>
        <end position="394"/>
    </location>
</feature>
<evidence type="ECO:0000259" key="21">
    <source>
        <dbReference type="PROSITE" id="PS50109"/>
    </source>
</evidence>
<comment type="catalytic activity">
    <reaction evidence="1">
        <text>ATP + protein L-histidine = ADP + protein N-phospho-L-histidine.</text>
        <dbReference type="EC" id="2.7.13.3"/>
    </reaction>
</comment>
<dbReference type="Pfam" id="PF02518">
    <property type="entry name" value="HATPase_c"/>
    <property type="match status" value="1"/>
</dbReference>
<dbReference type="InterPro" id="IPR013767">
    <property type="entry name" value="PAS_fold"/>
</dbReference>
<dbReference type="CDD" id="cd16917">
    <property type="entry name" value="HATPase_UhpB-NarQ-NarX-like"/>
    <property type="match status" value="1"/>
</dbReference>
<dbReference type="PROSITE" id="PS50109">
    <property type="entry name" value="HIS_KIN"/>
    <property type="match status" value="1"/>
</dbReference>
<dbReference type="GO" id="GO:0016020">
    <property type="term" value="C:membrane"/>
    <property type="evidence" value="ECO:0007669"/>
    <property type="project" value="InterPro"/>
</dbReference>
<dbReference type="NCBIfam" id="TIGR00229">
    <property type="entry name" value="sensory_box"/>
    <property type="match status" value="1"/>
</dbReference>
<evidence type="ECO:0000313" key="24">
    <source>
        <dbReference type="EMBL" id="TLD69308.1"/>
    </source>
</evidence>
<dbReference type="Gene3D" id="3.30.565.10">
    <property type="entry name" value="Histidine kinase-like ATPase, C-terminal domain"/>
    <property type="match status" value="1"/>
</dbReference>
<dbReference type="CDD" id="cd00130">
    <property type="entry name" value="PAS"/>
    <property type="match status" value="1"/>
</dbReference>
<dbReference type="RefSeq" id="WP_138087723.1">
    <property type="nucleotide sequence ID" value="NZ_VAUV01000014.1"/>
</dbReference>
<keyword evidence="13" id="KW-0067">ATP-binding</keyword>
<evidence type="ECO:0000256" key="15">
    <source>
        <dbReference type="ARBA" id="ARBA00023012"/>
    </source>
</evidence>
<protein>
    <recommendedName>
        <fullName evidence="5">Oxygen sensor histidine kinase NreB</fullName>
        <ecNumber evidence="4">2.7.13.3</ecNumber>
    </recommendedName>
    <alternativeName>
        <fullName evidence="18">Nitrogen regulation protein B</fullName>
    </alternativeName>
    <alternativeName>
        <fullName evidence="20">Sensor protein FixL</fullName>
    </alternativeName>
</protein>
<dbReference type="Gene3D" id="3.30.450.20">
    <property type="entry name" value="PAS domain"/>
    <property type="match status" value="1"/>
</dbReference>
<dbReference type="GO" id="GO:0005524">
    <property type="term" value="F:ATP binding"/>
    <property type="evidence" value="ECO:0007669"/>
    <property type="project" value="UniProtKB-KW"/>
</dbReference>
<dbReference type="Pfam" id="PF00989">
    <property type="entry name" value="PAS"/>
    <property type="match status" value="1"/>
</dbReference>
<evidence type="ECO:0000256" key="2">
    <source>
        <dbReference type="ARBA" id="ARBA00001966"/>
    </source>
</evidence>
<proteinExistence type="predicted"/>
<name>A0A5R8KAG6_9BACT</name>
<comment type="subcellular location">
    <subcellularLocation>
        <location evidence="3">Cytoplasm</location>
    </subcellularLocation>
</comment>
<dbReference type="InterPro" id="IPR005467">
    <property type="entry name" value="His_kinase_dom"/>
</dbReference>
<evidence type="ECO:0000256" key="12">
    <source>
        <dbReference type="ARBA" id="ARBA00022777"/>
    </source>
</evidence>
<dbReference type="SMART" id="SM00091">
    <property type="entry name" value="PAS"/>
    <property type="match status" value="1"/>
</dbReference>
<evidence type="ECO:0000256" key="20">
    <source>
        <dbReference type="ARBA" id="ARBA00070616"/>
    </source>
</evidence>
<dbReference type="InterPro" id="IPR035965">
    <property type="entry name" value="PAS-like_dom_sf"/>
</dbReference>
<dbReference type="InterPro" id="IPR050482">
    <property type="entry name" value="Sensor_HK_TwoCompSys"/>
</dbReference>
<evidence type="ECO:0000256" key="3">
    <source>
        <dbReference type="ARBA" id="ARBA00004496"/>
    </source>
</evidence>
<dbReference type="Proteomes" id="UP000306196">
    <property type="component" value="Unassembled WGS sequence"/>
</dbReference>
<keyword evidence="11" id="KW-0547">Nucleotide-binding</keyword>
<keyword evidence="7" id="KW-0963">Cytoplasm</keyword>
<dbReference type="OrthoDB" id="179764at2"/>
<comment type="cofactor">
    <cofactor evidence="2">
        <name>[4Fe-4S] cluster</name>
        <dbReference type="ChEBI" id="CHEBI:49883"/>
    </cofactor>
</comment>
<dbReference type="GO" id="GO:0006355">
    <property type="term" value="P:regulation of DNA-templated transcription"/>
    <property type="evidence" value="ECO:0007669"/>
    <property type="project" value="InterPro"/>
</dbReference>
<dbReference type="AlphaFoldDB" id="A0A5R8KAG6"/>
<dbReference type="InterPro" id="IPR000700">
    <property type="entry name" value="PAS-assoc_C"/>
</dbReference>
<evidence type="ECO:0000313" key="25">
    <source>
        <dbReference type="Proteomes" id="UP000306196"/>
    </source>
</evidence>
<dbReference type="InterPro" id="IPR004358">
    <property type="entry name" value="Sig_transdc_His_kin-like_C"/>
</dbReference>
<keyword evidence="16" id="KW-0411">Iron-sulfur</keyword>
<dbReference type="GO" id="GO:0046872">
    <property type="term" value="F:metal ion binding"/>
    <property type="evidence" value="ECO:0007669"/>
    <property type="project" value="UniProtKB-KW"/>
</dbReference>
<evidence type="ECO:0000256" key="18">
    <source>
        <dbReference type="ARBA" id="ARBA00030800"/>
    </source>
</evidence>
<evidence type="ECO:0000256" key="9">
    <source>
        <dbReference type="ARBA" id="ARBA00022679"/>
    </source>
</evidence>
<evidence type="ECO:0000256" key="14">
    <source>
        <dbReference type="ARBA" id="ARBA00023004"/>
    </source>
</evidence>
<evidence type="ECO:0000256" key="6">
    <source>
        <dbReference type="ARBA" id="ARBA00022485"/>
    </source>
</evidence>
<comment type="function">
    <text evidence="19">Putative oxygen sensor; modulates the activity of FixJ, a transcriptional activator of nitrogen fixation fixK gene. FixL probably acts as a kinase that phosphorylates FixJ.</text>
</comment>
<organism evidence="24 25">
    <name type="scientific">Phragmitibacter flavus</name>
    <dbReference type="NCBI Taxonomy" id="2576071"/>
    <lineage>
        <taxon>Bacteria</taxon>
        <taxon>Pseudomonadati</taxon>
        <taxon>Verrucomicrobiota</taxon>
        <taxon>Verrucomicrobiia</taxon>
        <taxon>Verrucomicrobiales</taxon>
        <taxon>Verrucomicrobiaceae</taxon>
        <taxon>Phragmitibacter</taxon>
    </lineage>
</organism>
<evidence type="ECO:0000256" key="4">
    <source>
        <dbReference type="ARBA" id="ARBA00012438"/>
    </source>
</evidence>
<sequence length="400" mass="43929">MKKKFYGLPEVRLDAGAIVRDDQRMNPAESSCPIHKVTLPKPDKSEVLSPKSSAQLREALHASEERNRAILDTAVTAIITMNEECIIDGVNAAAERLFGYTKEEMVGNNVKMLMPSPYHDKHDGFVKNYLQTGEKRIIGIGREVVARRKDGSVFPMDLSVGEVNLPKGRFFTGIIRDITDRKELEEKILEISEEEQNRIGQDIHDDLCQQLAAIGCLAKVAHTNLKRTNDAEAESLAEIVRLVSQANARAREMSRGLVPVVLDSAGLMSALEELARGTERIFGISCTFDCDPPVEINDNKLAVQLYRIAQEAVGNAIKHSRADQMQIDLSFDDGNIVLGVRDNGTGIPDHALRPGTGMGLLTMNHRAKMLGGTVTVRPDSLGGTEVVCVVPQVIRNSTQI</sequence>
<evidence type="ECO:0000256" key="10">
    <source>
        <dbReference type="ARBA" id="ARBA00022723"/>
    </source>
</evidence>
<gene>
    <name evidence="24" type="ORF">FEM03_18220</name>
</gene>
<dbReference type="GO" id="GO:0000155">
    <property type="term" value="F:phosphorelay sensor kinase activity"/>
    <property type="evidence" value="ECO:0007669"/>
    <property type="project" value="InterPro"/>
</dbReference>
<evidence type="ECO:0000256" key="11">
    <source>
        <dbReference type="ARBA" id="ARBA00022741"/>
    </source>
</evidence>
<dbReference type="InterPro" id="IPR011712">
    <property type="entry name" value="Sig_transdc_His_kin_sub3_dim/P"/>
</dbReference>
<dbReference type="FunFam" id="3.30.450.20:FF:000060">
    <property type="entry name" value="Sensor protein FixL"/>
    <property type="match status" value="1"/>
</dbReference>
<evidence type="ECO:0000256" key="17">
    <source>
        <dbReference type="ARBA" id="ARBA00024827"/>
    </source>
</evidence>
<dbReference type="InterPro" id="IPR003594">
    <property type="entry name" value="HATPase_dom"/>
</dbReference>
<evidence type="ECO:0000259" key="22">
    <source>
        <dbReference type="PROSITE" id="PS50112"/>
    </source>
</evidence>
<dbReference type="GO" id="GO:0051539">
    <property type="term" value="F:4 iron, 4 sulfur cluster binding"/>
    <property type="evidence" value="ECO:0007669"/>
    <property type="project" value="UniProtKB-KW"/>
</dbReference>
<dbReference type="Pfam" id="PF07730">
    <property type="entry name" value="HisKA_3"/>
    <property type="match status" value="1"/>
</dbReference>